<evidence type="ECO:0000256" key="2">
    <source>
        <dbReference type="ARBA" id="ARBA00023027"/>
    </source>
</evidence>
<dbReference type="InterPro" id="IPR013118">
    <property type="entry name" value="Mannitol_DH_C"/>
</dbReference>
<evidence type="ECO:0000313" key="6">
    <source>
        <dbReference type="EMBL" id="KFN05626.1"/>
    </source>
</evidence>
<dbReference type="GeneID" id="77009129"/>
<dbReference type="Proteomes" id="UP000029278">
    <property type="component" value="Unassembled WGS sequence"/>
</dbReference>
<dbReference type="Gene3D" id="1.10.1040.10">
    <property type="entry name" value="N-(1-d-carboxylethyl)-l-norvaline Dehydrogenase, domain 2"/>
    <property type="match status" value="1"/>
</dbReference>
<dbReference type="OrthoDB" id="271711at2"/>
<evidence type="ECO:0000313" key="9">
    <source>
        <dbReference type="Proteomes" id="UP000442469"/>
    </source>
</evidence>
<comment type="catalytic activity">
    <reaction evidence="3">
        <text>D-mannitol 1-phosphate + NAD(+) = beta-D-fructose 6-phosphate + NADH + H(+)</text>
        <dbReference type="Rhea" id="RHEA:19661"/>
        <dbReference type="ChEBI" id="CHEBI:15378"/>
        <dbReference type="ChEBI" id="CHEBI:57540"/>
        <dbReference type="ChEBI" id="CHEBI:57634"/>
        <dbReference type="ChEBI" id="CHEBI:57945"/>
        <dbReference type="ChEBI" id="CHEBI:61381"/>
        <dbReference type="EC" id="1.1.1.17"/>
    </reaction>
</comment>
<dbReference type="InterPro" id="IPR036291">
    <property type="entry name" value="NAD(P)-bd_dom_sf"/>
</dbReference>
<dbReference type="Pfam" id="PF08125">
    <property type="entry name" value="Mannitol_dh_C"/>
    <property type="match status" value="1"/>
</dbReference>
<evidence type="ECO:0000256" key="1">
    <source>
        <dbReference type="ARBA" id="ARBA00023002"/>
    </source>
</evidence>
<comment type="caution">
    <text evidence="6">The sequence shown here is derived from an EMBL/GenBank/DDBJ whole genome shotgun (WGS) entry which is preliminary data.</text>
</comment>
<evidence type="ECO:0000313" key="7">
    <source>
        <dbReference type="EMBL" id="MUG23088.1"/>
    </source>
</evidence>
<gene>
    <name evidence="6" type="ORF">DJ90_73</name>
    <name evidence="7" type="ORF">GNQ08_11785</name>
</gene>
<evidence type="ECO:0000313" key="8">
    <source>
        <dbReference type="Proteomes" id="UP000029278"/>
    </source>
</evidence>
<dbReference type="InterPro" id="IPR008927">
    <property type="entry name" value="6-PGluconate_DH-like_C_sf"/>
</dbReference>
<dbReference type="RefSeq" id="WP_036625487.1">
    <property type="nucleotide sequence ID" value="NZ_BGML01000002.1"/>
</dbReference>
<dbReference type="GO" id="GO:0005829">
    <property type="term" value="C:cytosol"/>
    <property type="evidence" value="ECO:0007669"/>
    <property type="project" value="TreeGrafter"/>
</dbReference>
<dbReference type="Proteomes" id="UP000442469">
    <property type="component" value="Unassembled WGS sequence"/>
</dbReference>
<dbReference type="EMBL" id="JMQA01000038">
    <property type="protein sequence ID" value="KFN05626.1"/>
    <property type="molecule type" value="Genomic_DNA"/>
</dbReference>
<evidence type="ECO:0000259" key="5">
    <source>
        <dbReference type="Pfam" id="PF08125"/>
    </source>
</evidence>
<dbReference type="InterPro" id="IPR013328">
    <property type="entry name" value="6PGD_dom2"/>
</dbReference>
<reference evidence="7 9" key="2">
    <citation type="submission" date="2019-11" db="EMBL/GenBank/DDBJ databases">
        <title>Draft genome sequences of five Paenibacillus species of dairy origin.</title>
        <authorList>
            <person name="Olajide A.M."/>
            <person name="Chen S."/>
            <person name="Lapointe G."/>
        </authorList>
    </citation>
    <scope>NUCLEOTIDE SEQUENCE [LARGE SCALE GENOMIC DNA]</scope>
    <source>
        <strain evidence="7 9">3CT49</strain>
    </source>
</reference>
<dbReference type="GO" id="GO:0019592">
    <property type="term" value="P:mannitol catabolic process"/>
    <property type="evidence" value="ECO:0007669"/>
    <property type="project" value="TreeGrafter"/>
</dbReference>
<dbReference type="InterPro" id="IPR013131">
    <property type="entry name" value="Mannitol_DH_N"/>
</dbReference>
<name>A0A090ZNA6_PAEMA</name>
<keyword evidence="1" id="KW-0560">Oxidoreductase</keyword>
<dbReference type="PRINTS" id="PR00084">
    <property type="entry name" value="MTLDHDRGNASE"/>
</dbReference>
<sequence>MKAVHFGAGSIGRGFIGDLLHASGYEITFVDVDPAIIAQINRDKAYDLYVIEQNYARKTIDHVCAVSSVTQEQEAVAALADADIITTSVWADNLPRIAPVLLKGLRARREAGKSKVNILACENAMFNSDILRSSLLSIEGGLSAEELAETAAFPNTAVDRLVLEDEREGRKVINIGQDFELVIEQNKLAEPGSIPIQNAVYTDNLLKFLERKLYIINCGHAWAGYIGHIYGYEIIQDVFQNDALLRQILEAMMESAGLLERKYGFAIRELAEYVDFAVARFRTPGIVDTIGRVCRSPIRKLQPDDRLVGPCLGCEAYGLKNDRLLQGIAAAFLFRNAGDAQSEEVRLYIAEQGIGAAITHYTGIAETTRLHQAILHHYEELSRIKVQRWEEKG</sequence>
<dbReference type="SUPFAM" id="SSF51735">
    <property type="entry name" value="NAD(P)-binding Rossmann-fold domains"/>
    <property type="match status" value="1"/>
</dbReference>
<reference evidence="6 8" key="1">
    <citation type="submission" date="2014-04" db="EMBL/GenBank/DDBJ databases">
        <authorList>
            <person name="Bishop-Lilly K.A."/>
            <person name="Broomall S.M."/>
            <person name="Chain P.S."/>
            <person name="Chertkov O."/>
            <person name="Coyne S.R."/>
            <person name="Daligault H.E."/>
            <person name="Davenport K.W."/>
            <person name="Erkkila T."/>
            <person name="Frey K.G."/>
            <person name="Gibbons H.S."/>
            <person name="Gu W."/>
            <person name="Jaissle J."/>
            <person name="Johnson S.L."/>
            <person name="Koroleva G.I."/>
            <person name="Ladner J.T."/>
            <person name="Lo C.-C."/>
            <person name="Minogue T.D."/>
            <person name="Munk C."/>
            <person name="Palacios G.F."/>
            <person name="Redden C.L."/>
            <person name="Rosenzweig C.N."/>
            <person name="Scholz M.B."/>
            <person name="Teshima H."/>
            <person name="Xu Y."/>
        </authorList>
    </citation>
    <scope>NUCLEOTIDE SEQUENCE [LARGE SCALE GENOMIC DNA]</scope>
    <source>
        <strain evidence="6 8">8244</strain>
    </source>
</reference>
<feature type="domain" description="Mannitol dehydrogenase N-terminal" evidence="4">
    <location>
        <begin position="1"/>
        <end position="188"/>
    </location>
</feature>
<organism evidence="6 8">
    <name type="scientific">Paenibacillus macerans</name>
    <name type="common">Bacillus macerans</name>
    <dbReference type="NCBI Taxonomy" id="44252"/>
    <lineage>
        <taxon>Bacteria</taxon>
        <taxon>Bacillati</taxon>
        <taxon>Bacillota</taxon>
        <taxon>Bacilli</taxon>
        <taxon>Bacillales</taxon>
        <taxon>Paenibacillaceae</taxon>
        <taxon>Paenibacillus</taxon>
    </lineage>
</organism>
<dbReference type="PANTHER" id="PTHR30524:SF0">
    <property type="entry name" value="ALTRONATE OXIDOREDUCTASE-RELATED"/>
    <property type="match status" value="1"/>
</dbReference>
<dbReference type="HOGENOM" id="CLU_036089_2_0_9"/>
<dbReference type="PANTHER" id="PTHR30524">
    <property type="entry name" value="MANNITOL-1-PHOSPHATE 5-DEHYDROGENASE"/>
    <property type="match status" value="1"/>
</dbReference>
<keyword evidence="8" id="KW-1185">Reference proteome</keyword>
<dbReference type="SUPFAM" id="SSF48179">
    <property type="entry name" value="6-phosphogluconate dehydrogenase C-terminal domain-like"/>
    <property type="match status" value="1"/>
</dbReference>
<dbReference type="PATRIC" id="fig|44252.3.peg.4318"/>
<dbReference type="STRING" id="44252.DJ90_73"/>
<accession>A0A090ZNA6</accession>
<evidence type="ECO:0000256" key="3">
    <source>
        <dbReference type="ARBA" id="ARBA00048615"/>
    </source>
</evidence>
<dbReference type="GO" id="GO:0008926">
    <property type="term" value="F:mannitol-1-phosphate 5-dehydrogenase activity"/>
    <property type="evidence" value="ECO:0007669"/>
    <property type="project" value="UniProtKB-EC"/>
</dbReference>
<dbReference type="AlphaFoldDB" id="A0A090ZNA6"/>
<protein>
    <submittedName>
        <fullName evidence="6 7">Mannitol dehydrogenase</fullName>
    </submittedName>
</protein>
<feature type="domain" description="Mannitol dehydrogenase C-terminal" evidence="5">
    <location>
        <begin position="204"/>
        <end position="381"/>
    </location>
</feature>
<evidence type="ECO:0000259" key="4">
    <source>
        <dbReference type="Pfam" id="PF01232"/>
    </source>
</evidence>
<dbReference type="InterPro" id="IPR000669">
    <property type="entry name" value="Mannitol_DH"/>
</dbReference>
<proteinExistence type="predicted"/>
<dbReference type="Gene3D" id="3.40.50.720">
    <property type="entry name" value="NAD(P)-binding Rossmann-like Domain"/>
    <property type="match status" value="1"/>
</dbReference>
<dbReference type="EMBL" id="WNZZ01000007">
    <property type="protein sequence ID" value="MUG23088.1"/>
    <property type="molecule type" value="Genomic_DNA"/>
</dbReference>
<keyword evidence="2" id="KW-0520">NAD</keyword>
<dbReference type="Pfam" id="PF01232">
    <property type="entry name" value="Mannitol_dh"/>
    <property type="match status" value="1"/>
</dbReference>